<evidence type="ECO:0000313" key="1">
    <source>
        <dbReference type="EMBL" id="GFP24009.1"/>
    </source>
</evidence>
<name>A0A6V8NUQ9_9ACTN</name>
<evidence type="ECO:0000313" key="2">
    <source>
        <dbReference type="Proteomes" id="UP000585609"/>
    </source>
</evidence>
<dbReference type="Proteomes" id="UP000585609">
    <property type="component" value="Unassembled WGS sequence"/>
</dbReference>
<protein>
    <submittedName>
        <fullName evidence="1">Uncharacterized protein</fullName>
    </submittedName>
</protein>
<gene>
    <name evidence="1" type="ORF">HKBW3S09_01475</name>
</gene>
<accession>A0A6V8NUQ9</accession>
<organism evidence="1 2">
    <name type="scientific">Candidatus Hakubella thermalkaliphila</name>
    <dbReference type="NCBI Taxonomy" id="2754717"/>
    <lineage>
        <taxon>Bacteria</taxon>
        <taxon>Bacillati</taxon>
        <taxon>Actinomycetota</taxon>
        <taxon>Actinomycetota incertae sedis</taxon>
        <taxon>Candidatus Hakubellales</taxon>
        <taxon>Candidatus Hakubellaceae</taxon>
        <taxon>Candidatus Hakubella</taxon>
    </lineage>
</organism>
<sequence>MPGHPQEATGGFGLCLAHAGTHLQADETRQALTERVELLFGVLLCRYMVDTQQVSEPSFRRKNRSSQSRHVLINICRERKLYLRCATKK</sequence>
<comment type="caution">
    <text evidence="1">The sequence shown here is derived from an EMBL/GenBank/DDBJ whole genome shotgun (WGS) entry which is preliminary data.</text>
</comment>
<proteinExistence type="predicted"/>
<reference evidence="1 2" key="1">
    <citation type="journal article" date="2020" name="Front. Microbiol.">
        <title>Single-cell genomics of novel Actinobacteria with the Wood-Ljungdahl pathway discovered in a serpentinizing system.</title>
        <authorList>
            <person name="Merino N."/>
            <person name="Kawai M."/>
            <person name="Boyd E.S."/>
            <person name="Colman D.R."/>
            <person name="McGlynn S.E."/>
            <person name="Nealson K.H."/>
            <person name="Kurokawa K."/>
            <person name="Hongoh Y."/>
        </authorList>
    </citation>
    <scope>NUCLEOTIDE SEQUENCE [LARGE SCALE GENOMIC DNA]</scope>
    <source>
        <strain evidence="1 2">S09_30</strain>
    </source>
</reference>
<dbReference type="EMBL" id="BLRW01000294">
    <property type="protein sequence ID" value="GFP24009.1"/>
    <property type="molecule type" value="Genomic_DNA"/>
</dbReference>
<dbReference type="AlphaFoldDB" id="A0A6V8NUQ9"/>